<evidence type="ECO:0000256" key="1">
    <source>
        <dbReference type="ARBA" id="ARBA00005495"/>
    </source>
</evidence>
<protein>
    <recommendedName>
        <fullName evidence="4">CENP-V/GFA domain-containing protein</fullName>
    </recommendedName>
</protein>
<dbReference type="RefSeq" id="WP_307351459.1">
    <property type="nucleotide sequence ID" value="NZ_JAUSVS010000008.1"/>
</dbReference>
<name>A0ABU0IXP7_9CAUL</name>
<comment type="caution">
    <text evidence="5">The sequence shown here is derived from an EMBL/GenBank/DDBJ whole genome shotgun (WGS) entry which is preliminary data.</text>
</comment>
<dbReference type="PROSITE" id="PS51891">
    <property type="entry name" value="CENP_V_GFA"/>
    <property type="match status" value="1"/>
</dbReference>
<dbReference type="Proteomes" id="UP001228905">
    <property type="component" value="Unassembled WGS sequence"/>
</dbReference>
<evidence type="ECO:0000256" key="2">
    <source>
        <dbReference type="ARBA" id="ARBA00022723"/>
    </source>
</evidence>
<keyword evidence="2" id="KW-0479">Metal-binding</keyword>
<evidence type="ECO:0000259" key="4">
    <source>
        <dbReference type="PROSITE" id="PS51891"/>
    </source>
</evidence>
<evidence type="ECO:0000313" key="5">
    <source>
        <dbReference type="EMBL" id="MDQ0465824.1"/>
    </source>
</evidence>
<dbReference type="InterPro" id="IPR006913">
    <property type="entry name" value="CENP-V/GFA"/>
</dbReference>
<dbReference type="InterPro" id="IPR011057">
    <property type="entry name" value="Mss4-like_sf"/>
</dbReference>
<sequence>MLKTYHGSCHCQAVRWEVDLDLAAGTSRCNCSICAKGRAWEALVKPAAFRLLSDEAALADYQFGSMAGHHLFCRVCGIRSFGRGYVEAIGGDYVAIFVACLDDISPQELAQAPVTYMDGRHDNWQAEPAVTGHL</sequence>
<keyword evidence="3" id="KW-0862">Zinc</keyword>
<dbReference type="Gene3D" id="2.170.150.70">
    <property type="match status" value="1"/>
</dbReference>
<dbReference type="Pfam" id="PF04828">
    <property type="entry name" value="GFA"/>
    <property type="match status" value="1"/>
</dbReference>
<reference evidence="5 6" key="1">
    <citation type="submission" date="2023-07" db="EMBL/GenBank/DDBJ databases">
        <title>Genomic Encyclopedia of Type Strains, Phase IV (KMG-IV): sequencing the most valuable type-strain genomes for metagenomic binning, comparative biology and taxonomic classification.</title>
        <authorList>
            <person name="Goeker M."/>
        </authorList>
    </citation>
    <scope>NUCLEOTIDE SEQUENCE [LARGE SCALE GENOMIC DNA]</scope>
    <source>
        <strain evidence="5 6">DSM 18695</strain>
    </source>
</reference>
<gene>
    <name evidence="5" type="ORF">QO010_003616</name>
</gene>
<accession>A0ABU0IXP7</accession>
<evidence type="ECO:0000256" key="3">
    <source>
        <dbReference type="ARBA" id="ARBA00022833"/>
    </source>
</evidence>
<dbReference type="PANTHER" id="PTHR28620:SF1">
    <property type="entry name" value="CENP-V_GFA DOMAIN-CONTAINING PROTEIN"/>
    <property type="match status" value="1"/>
</dbReference>
<dbReference type="EMBL" id="JAUSVS010000008">
    <property type="protein sequence ID" value="MDQ0465824.1"/>
    <property type="molecule type" value="Genomic_DNA"/>
</dbReference>
<dbReference type="PANTHER" id="PTHR28620">
    <property type="entry name" value="CENTROMERE PROTEIN V"/>
    <property type="match status" value="1"/>
</dbReference>
<organism evidence="5 6">
    <name type="scientific">Caulobacter ginsengisoli</name>
    <dbReference type="NCBI Taxonomy" id="400775"/>
    <lineage>
        <taxon>Bacteria</taxon>
        <taxon>Pseudomonadati</taxon>
        <taxon>Pseudomonadota</taxon>
        <taxon>Alphaproteobacteria</taxon>
        <taxon>Caulobacterales</taxon>
        <taxon>Caulobacteraceae</taxon>
        <taxon>Caulobacter</taxon>
    </lineage>
</organism>
<dbReference type="InterPro" id="IPR052355">
    <property type="entry name" value="CENP-V-like"/>
</dbReference>
<keyword evidence="6" id="KW-1185">Reference proteome</keyword>
<feature type="domain" description="CENP-V/GFA" evidence="4">
    <location>
        <begin position="5"/>
        <end position="125"/>
    </location>
</feature>
<proteinExistence type="inferred from homology"/>
<comment type="similarity">
    <text evidence="1">Belongs to the Gfa family.</text>
</comment>
<evidence type="ECO:0000313" key="6">
    <source>
        <dbReference type="Proteomes" id="UP001228905"/>
    </source>
</evidence>
<dbReference type="SUPFAM" id="SSF51316">
    <property type="entry name" value="Mss4-like"/>
    <property type="match status" value="1"/>
</dbReference>